<dbReference type="Proteomes" id="UP000007887">
    <property type="component" value="Plasmid pSRC4"/>
</dbReference>
<dbReference type="KEGG" id="sri:SELR_pSRC400910"/>
<reference evidence="1 2" key="1">
    <citation type="submission" date="2011-10" db="EMBL/GenBank/DDBJ databases">
        <title>Whole genome sequence of Selenomonas ruminantium subsp. lactilytica TAM6421.</title>
        <authorList>
            <person name="Oguchi A."/>
            <person name="Ankai A."/>
            <person name="Kaneko J."/>
            <person name="Yamada-Narita S."/>
            <person name="Fukui S."/>
            <person name="Takahashi M."/>
            <person name="Onodera T."/>
            <person name="Kojima S."/>
            <person name="Fushimi T."/>
            <person name="Abe N."/>
            <person name="Kamio Y."/>
            <person name="Yamazaki S."/>
            <person name="Fujita N."/>
        </authorList>
    </citation>
    <scope>NUCLEOTIDE SEQUENCE [LARGE SCALE GENOMIC DNA]</scope>
    <source>
        <strain evidence="2">NBRC 103574 / TAM6421</strain>
        <plasmid evidence="1 2">pSRC4</plasmid>
    </source>
</reference>
<proteinExistence type="predicted"/>
<evidence type="ECO:0000313" key="2">
    <source>
        <dbReference type="Proteomes" id="UP000007887"/>
    </source>
</evidence>
<dbReference type="HOGENOM" id="CLU_2411527_0_0_9"/>
<sequence length="92" mass="10878">MSARKQRNWLKMHLHRPKRNRKATRVLCCGCGTIIRTHDNQIRKCKCGDITVFQYRRGFYDVAYRNNARYEILSDNRHGGRVGWLKDIKAGV</sequence>
<organism evidence="1 2">
    <name type="scientific">Selenomonas ruminantium subsp. lactilytica (strain NBRC 103574 / TAM6421)</name>
    <dbReference type="NCBI Taxonomy" id="927704"/>
    <lineage>
        <taxon>Bacteria</taxon>
        <taxon>Bacillati</taxon>
        <taxon>Bacillota</taxon>
        <taxon>Negativicutes</taxon>
        <taxon>Selenomonadales</taxon>
        <taxon>Selenomonadaceae</taxon>
        <taxon>Selenomonas</taxon>
    </lineage>
</organism>
<dbReference type="EMBL" id="AP012294">
    <property type="protein sequence ID" value="BAL84742.1"/>
    <property type="molecule type" value="Genomic_DNA"/>
</dbReference>
<accession>I0GVF5</accession>
<name>I0GVF5_SELRL</name>
<evidence type="ECO:0000313" key="1">
    <source>
        <dbReference type="EMBL" id="BAL84742.1"/>
    </source>
</evidence>
<gene>
    <name evidence="1" type="ordered locus">SELR_pSRC400910</name>
</gene>
<protein>
    <submittedName>
        <fullName evidence="1">Uncharacterized protein</fullName>
    </submittedName>
</protein>
<keyword evidence="1" id="KW-0614">Plasmid</keyword>
<dbReference type="AlphaFoldDB" id="I0GVF5"/>
<geneLocation type="plasmid" evidence="1 2">
    <name>pSRC4</name>
</geneLocation>